<dbReference type="Proteomes" id="UP001235712">
    <property type="component" value="Unassembled WGS sequence"/>
</dbReference>
<organism evidence="2 3">
    <name type="scientific">Kineosporia succinea</name>
    <dbReference type="NCBI Taxonomy" id="84632"/>
    <lineage>
        <taxon>Bacteria</taxon>
        <taxon>Bacillati</taxon>
        <taxon>Actinomycetota</taxon>
        <taxon>Actinomycetes</taxon>
        <taxon>Kineosporiales</taxon>
        <taxon>Kineosporiaceae</taxon>
        <taxon>Kineosporia</taxon>
    </lineage>
</organism>
<feature type="domain" description="Nucleotidyl transferase" evidence="1">
    <location>
        <begin position="2"/>
        <end position="192"/>
    </location>
</feature>
<comment type="caution">
    <text evidence="2">The sequence shown here is derived from an EMBL/GenBank/DDBJ whole genome shotgun (WGS) entry which is preliminary data.</text>
</comment>
<dbReference type="InterPro" id="IPR005835">
    <property type="entry name" value="NTP_transferase_dom"/>
</dbReference>
<dbReference type="EC" id="2.7.7.33" evidence="2"/>
<evidence type="ECO:0000313" key="3">
    <source>
        <dbReference type="Proteomes" id="UP001235712"/>
    </source>
</evidence>
<keyword evidence="3" id="KW-1185">Reference proteome</keyword>
<proteinExistence type="predicted"/>
<dbReference type="InterPro" id="IPR013446">
    <property type="entry name" value="G1P_cyt_trans-like"/>
</dbReference>
<evidence type="ECO:0000313" key="2">
    <source>
        <dbReference type="EMBL" id="MDP9829775.1"/>
    </source>
</evidence>
<keyword evidence="2" id="KW-0548">Nucleotidyltransferase</keyword>
<keyword evidence="2" id="KW-0808">Transferase</keyword>
<dbReference type="RefSeq" id="WP_307248280.1">
    <property type="nucleotide sequence ID" value="NZ_JAUSQZ010000001.1"/>
</dbReference>
<dbReference type="EMBL" id="JAUSQZ010000001">
    <property type="protein sequence ID" value="MDP9829775.1"/>
    <property type="molecule type" value="Genomic_DNA"/>
</dbReference>
<dbReference type="Gene3D" id="3.90.550.10">
    <property type="entry name" value="Spore Coat Polysaccharide Biosynthesis Protein SpsA, Chain A"/>
    <property type="match status" value="1"/>
</dbReference>
<name>A0ABT9PCS9_9ACTN</name>
<dbReference type="PANTHER" id="PTHR47183:SF3">
    <property type="entry name" value="TRANSFERASE"/>
    <property type="match status" value="1"/>
</dbReference>
<dbReference type="GO" id="GO:0047343">
    <property type="term" value="F:glucose-1-phosphate cytidylyltransferase activity"/>
    <property type="evidence" value="ECO:0007669"/>
    <property type="project" value="UniProtKB-EC"/>
</dbReference>
<protein>
    <submittedName>
        <fullName evidence="2">Glucose-1-phosphate cytidylyltransferase</fullName>
        <ecNumber evidence="2">2.7.7.33</ecNumber>
    </submittedName>
</protein>
<evidence type="ECO:0000259" key="1">
    <source>
        <dbReference type="Pfam" id="PF00483"/>
    </source>
</evidence>
<gene>
    <name evidence="2" type="ORF">J2S57_005524</name>
</gene>
<dbReference type="SUPFAM" id="SSF53448">
    <property type="entry name" value="Nucleotide-diphospho-sugar transferases"/>
    <property type="match status" value="1"/>
</dbReference>
<sequence>MKAVLFCGGQGTRLRQSPDSPPKPLARIGEQPMIWHIMRYYAHFGVREFVLCLGYGARAIQHWFLEQGARPDGPHLRLPREHGDWRLTLVDTGMNASIGERLLRVREFVEGDELILANYADTLTDADLQTAVRDFRRSGAVASLLAVEPVLTHHAVQIDDDGGISGIVSLRSAVPWQNGGYFIFRPQIFDALRPGEDLVPQALTRLTQSRQIVARRHAGFWRAIDTVRDQTEVDDLYWRGHRPWMVWENEVRARDGALSTVPL</sequence>
<dbReference type="Pfam" id="PF00483">
    <property type="entry name" value="NTP_transferase"/>
    <property type="match status" value="1"/>
</dbReference>
<dbReference type="InterPro" id="IPR029044">
    <property type="entry name" value="Nucleotide-diphossugar_trans"/>
</dbReference>
<reference evidence="2 3" key="1">
    <citation type="submission" date="2023-07" db="EMBL/GenBank/DDBJ databases">
        <title>Sequencing the genomes of 1000 actinobacteria strains.</title>
        <authorList>
            <person name="Klenk H.-P."/>
        </authorList>
    </citation>
    <scope>NUCLEOTIDE SEQUENCE [LARGE SCALE GENOMIC DNA]</scope>
    <source>
        <strain evidence="2 3">DSM 44388</strain>
    </source>
</reference>
<dbReference type="PANTHER" id="PTHR47183">
    <property type="entry name" value="GLUCOSE-1-PHOSPHATE CYTIDYLYLTRANSFERASE-RELATED"/>
    <property type="match status" value="1"/>
</dbReference>
<accession>A0ABT9PCS9</accession>